<evidence type="ECO:0000313" key="2">
    <source>
        <dbReference type="Proteomes" id="UP001220022"/>
    </source>
</evidence>
<gene>
    <name evidence="1" type="ORF">P2L57_13040</name>
</gene>
<dbReference type="EMBL" id="JARHTQ010000007">
    <property type="protein sequence ID" value="MDF2256623.1"/>
    <property type="molecule type" value="Genomic_DNA"/>
</dbReference>
<accession>A0ABT5YYQ9</accession>
<dbReference type="RefSeq" id="WP_275813134.1">
    <property type="nucleotide sequence ID" value="NZ_BAAANM010000001.1"/>
</dbReference>
<reference evidence="1 2" key="1">
    <citation type="submission" date="2023-03" db="EMBL/GenBank/DDBJ databases">
        <title>Draft genome sequence of type strain Streptomyces ferralitis JCM 14344.</title>
        <authorList>
            <person name="Klaysubun C."/>
            <person name="Duangmal K."/>
        </authorList>
    </citation>
    <scope>NUCLEOTIDE SEQUENCE [LARGE SCALE GENOMIC DNA]</scope>
    <source>
        <strain evidence="1 2">JCM 14344</strain>
    </source>
</reference>
<organism evidence="1 2">
    <name type="scientific">Streptantibioticus ferralitis</name>
    <dbReference type="NCBI Taxonomy" id="236510"/>
    <lineage>
        <taxon>Bacteria</taxon>
        <taxon>Bacillati</taxon>
        <taxon>Actinomycetota</taxon>
        <taxon>Actinomycetes</taxon>
        <taxon>Kitasatosporales</taxon>
        <taxon>Streptomycetaceae</taxon>
        <taxon>Streptantibioticus</taxon>
    </lineage>
</organism>
<protein>
    <submittedName>
        <fullName evidence="1">Uncharacterized protein</fullName>
    </submittedName>
</protein>
<evidence type="ECO:0000313" key="1">
    <source>
        <dbReference type="EMBL" id="MDF2256623.1"/>
    </source>
</evidence>
<dbReference type="Proteomes" id="UP001220022">
    <property type="component" value="Unassembled WGS sequence"/>
</dbReference>
<name>A0ABT5YYQ9_9ACTN</name>
<keyword evidence="2" id="KW-1185">Reference proteome</keyword>
<sequence>MTVDLWRSRRRSGTACQTGATLVGSLLGPRGRTRLTMPVAVRAMLLAPGHACPPSLGWALACQTLTG</sequence>
<comment type="caution">
    <text evidence="1">The sequence shown here is derived from an EMBL/GenBank/DDBJ whole genome shotgun (WGS) entry which is preliminary data.</text>
</comment>
<proteinExistence type="predicted"/>